<feature type="compositionally biased region" description="Basic residues" evidence="1">
    <location>
        <begin position="64"/>
        <end position="73"/>
    </location>
</feature>
<dbReference type="AlphaFoldDB" id="A0A6J4L4N4"/>
<feature type="compositionally biased region" description="Basic residues" evidence="1">
    <location>
        <begin position="10"/>
        <end position="22"/>
    </location>
</feature>
<accession>A0A6J4L4N4</accession>
<feature type="compositionally biased region" description="Basic residues" evidence="1">
    <location>
        <begin position="36"/>
        <end position="56"/>
    </location>
</feature>
<sequence length="91" mass="10851">EPSSREACRRARPASRRSHPRHLQQTDGRDGTHPQGRQHGHHHQRATRRHHHHPHQRPSQDGRARRRRHHQHPTHRDLRDVQHLHAAGRPV</sequence>
<organism evidence="2">
    <name type="scientific">uncultured Gemmatimonadota bacterium</name>
    <dbReference type="NCBI Taxonomy" id="203437"/>
    <lineage>
        <taxon>Bacteria</taxon>
        <taxon>Pseudomonadati</taxon>
        <taxon>Gemmatimonadota</taxon>
        <taxon>environmental samples</taxon>
    </lineage>
</organism>
<evidence type="ECO:0000313" key="2">
    <source>
        <dbReference type="EMBL" id="CAA9322829.1"/>
    </source>
</evidence>
<dbReference type="EMBL" id="CADCTW010000097">
    <property type="protein sequence ID" value="CAA9322829.1"/>
    <property type="molecule type" value="Genomic_DNA"/>
</dbReference>
<gene>
    <name evidence="2" type="ORF">AVDCRST_MAG68-2069</name>
</gene>
<feature type="non-terminal residue" evidence="2">
    <location>
        <position position="1"/>
    </location>
</feature>
<feature type="region of interest" description="Disordered" evidence="1">
    <location>
        <begin position="1"/>
        <end position="91"/>
    </location>
</feature>
<proteinExistence type="predicted"/>
<name>A0A6J4L4N4_9BACT</name>
<feature type="compositionally biased region" description="Basic and acidic residues" evidence="1">
    <location>
        <begin position="74"/>
        <end position="83"/>
    </location>
</feature>
<evidence type="ECO:0000256" key="1">
    <source>
        <dbReference type="SAM" id="MobiDB-lite"/>
    </source>
</evidence>
<reference evidence="2" key="1">
    <citation type="submission" date="2020-02" db="EMBL/GenBank/DDBJ databases">
        <authorList>
            <person name="Meier V. D."/>
        </authorList>
    </citation>
    <scope>NUCLEOTIDE SEQUENCE</scope>
    <source>
        <strain evidence="2">AVDCRST_MAG68</strain>
    </source>
</reference>
<protein>
    <submittedName>
        <fullName evidence="2">Uncharacterized protein</fullName>
    </submittedName>
</protein>
<feature type="non-terminal residue" evidence="2">
    <location>
        <position position="91"/>
    </location>
</feature>